<dbReference type="Proteomes" id="UP000192573">
    <property type="component" value="Unassembled WGS sequence"/>
</dbReference>
<name>A0A1V8NW70_CITBR</name>
<gene>
    <name evidence="1" type="ORF">BZK42_17330</name>
</gene>
<evidence type="ECO:0000313" key="1">
    <source>
        <dbReference type="EMBL" id="OQM40664.1"/>
    </source>
</evidence>
<accession>A0A1V8NW70</accession>
<reference evidence="1 2" key="1">
    <citation type="submission" date="2017-03" db="EMBL/GenBank/DDBJ databases">
        <authorList>
            <person name="Afonso C.L."/>
            <person name="Miller P.J."/>
            <person name="Scott M.A."/>
            <person name="Spackman E."/>
            <person name="Goraichik I."/>
            <person name="Dimitrov K.M."/>
            <person name="Suarez D.L."/>
            <person name="Swayne D.E."/>
        </authorList>
    </citation>
    <scope>NUCLEOTIDE SEQUENCE [LARGE SCALE GENOMIC DNA]</scope>
    <source>
        <strain evidence="1 2">ATCC 51113</strain>
    </source>
</reference>
<sequence length="153" mass="17236">MSLSKRLIIVLVSLAVSACSVPDNWLNTVDDNVIIIKITTQPDAYTFLKLEQIILENAANGFVNATVFSKNENINAAHAIAVNLVNTYAIKSEVVVSDAIHDIQLQLNKYNPKACYVNQLDDFNWYKSSTREIREYNQSEICATSINDRQLRI</sequence>
<evidence type="ECO:0000313" key="2">
    <source>
        <dbReference type="Proteomes" id="UP000192573"/>
    </source>
</evidence>
<dbReference type="RefSeq" id="WP_053390133.1">
    <property type="nucleotide sequence ID" value="NZ_CP077300.1"/>
</dbReference>
<comment type="caution">
    <text evidence="1">The sequence shown here is derived from an EMBL/GenBank/DDBJ whole genome shotgun (WGS) entry which is preliminary data.</text>
</comment>
<dbReference type="EMBL" id="NAEW01000008">
    <property type="protein sequence ID" value="OQM40664.1"/>
    <property type="molecule type" value="Genomic_DNA"/>
</dbReference>
<organism evidence="1 2">
    <name type="scientific">Citrobacter braakii</name>
    <dbReference type="NCBI Taxonomy" id="57706"/>
    <lineage>
        <taxon>Bacteria</taxon>
        <taxon>Pseudomonadati</taxon>
        <taxon>Pseudomonadota</taxon>
        <taxon>Gammaproteobacteria</taxon>
        <taxon>Enterobacterales</taxon>
        <taxon>Enterobacteriaceae</taxon>
        <taxon>Citrobacter</taxon>
        <taxon>Citrobacter freundii complex</taxon>
    </lineage>
</organism>
<protein>
    <submittedName>
        <fullName evidence="1">Uncharacterized protein</fullName>
    </submittedName>
</protein>
<dbReference type="AlphaFoldDB" id="A0A1V8NW70"/>
<dbReference type="PROSITE" id="PS51257">
    <property type="entry name" value="PROKAR_LIPOPROTEIN"/>
    <property type="match status" value="1"/>
</dbReference>
<proteinExistence type="predicted"/>